<gene>
    <name evidence="1" type="ORF">PMI13_00021</name>
</gene>
<dbReference type="InterPro" id="IPR008969">
    <property type="entry name" value="CarboxyPept-like_regulatory"/>
</dbReference>
<dbReference type="EMBL" id="AKJY01000002">
    <property type="protein sequence ID" value="EJL76052.1"/>
    <property type="molecule type" value="Genomic_DNA"/>
</dbReference>
<accession>J2TD09</accession>
<dbReference type="RefSeq" id="WP_007839360.1">
    <property type="nucleotide sequence ID" value="NZ_AKJY01000002.1"/>
</dbReference>
<sequence length="121" mass="13590">MSKTIFFSAVILMATSCTGRIKIPDISGTVYEAKTLKPIENADIYIDEDSKAKTDAQGRFLIKKKMYSEKISVGGEAPPVIYKMTISKKEYKDTIIHYKNLFGGGNKNLTVKYDTIILKKK</sequence>
<dbReference type="Gene3D" id="2.60.40.1120">
    <property type="entry name" value="Carboxypeptidase-like, regulatory domain"/>
    <property type="match status" value="1"/>
</dbReference>
<dbReference type="SUPFAM" id="SSF49464">
    <property type="entry name" value="Carboxypeptidase regulatory domain-like"/>
    <property type="match status" value="1"/>
</dbReference>
<proteinExistence type="predicted"/>
<keyword evidence="2" id="KW-1185">Reference proteome</keyword>
<dbReference type="Proteomes" id="UP000007509">
    <property type="component" value="Unassembled WGS sequence"/>
</dbReference>
<dbReference type="OrthoDB" id="1260136at2"/>
<dbReference type="AlphaFoldDB" id="J2TD09"/>
<evidence type="ECO:0000313" key="1">
    <source>
        <dbReference type="EMBL" id="EJL76052.1"/>
    </source>
</evidence>
<reference evidence="1 2" key="1">
    <citation type="journal article" date="2012" name="J. Bacteriol.">
        <title>Twenty-one genome sequences from Pseudomonas species and 19 genome sequences from diverse bacteria isolated from the rhizosphere and endosphere of Populus deltoides.</title>
        <authorList>
            <person name="Brown S.D."/>
            <person name="Utturkar S.M."/>
            <person name="Klingeman D.M."/>
            <person name="Johnson C.M."/>
            <person name="Martin S.L."/>
            <person name="Land M.L."/>
            <person name="Lu T.Y."/>
            <person name="Schadt C.W."/>
            <person name="Doktycz M.J."/>
            <person name="Pelletier D.A."/>
        </authorList>
    </citation>
    <scope>NUCLEOTIDE SEQUENCE [LARGE SCALE GENOMIC DNA]</scope>
    <source>
        <strain evidence="1 2">CF314</strain>
    </source>
</reference>
<evidence type="ECO:0008006" key="3">
    <source>
        <dbReference type="Google" id="ProtNLM"/>
    </source>
</evidence>
<organism evidence="1 2">
    <name type="scientific">Chryseobacterium populi</name>
    <dbReference type="NCBI Taxonomy" id="1144316"/>
    <lineage>
        <taxon>Bacteria</taxon>
        <taxon>Pseudomonadati</taxon>
        <taxon>Bacteroidota</taxon>
        <taxon>Flavobacteriia</taxon>
        <taxon>Flavobacteriales</taxon>
        <taxon>Weeksellaceae</taxon>
        <taxon>Chryseobacterium group</taxon>
        <taxon>Chryseobacterium</taxon>
    </lineage>
</organism>
<evidence type="ECO:0000313" key="2">
    <source>
        <dbReference type="Proteomes" id="UP000007509"/>
    </source>
</evidence>
<comment type="caution">
    <text evidence="1">The sequence shown here is derived from an EMBL/GenBank/DDBJ whole genome shotgun (WGS) entry which is preliminary data.</text>
</comment>
<dbReference type="PATRIC" id="fig|1144316.3.peg.21"/>
<protein>
    <recommendedName>
        <fullName evidence="3">Carboxypeptidase regulatory-like domain-containing protein</fullName>
    </recommendedName>
</protein>
<dbReference type="PROSITE" id="PS51257">
    <property type="entry name" value="PROKAR_LIPOPROTEIN"/>
    <property type="match status" value="1"/>
</dbReference>
<name>J2TD09_9FLAO</name>